<feature type="domain" description="Transglutaminase-like" evidence="2">
    <location>
        <begin position="1636"/>
        <end position="1728"/>
    </location>
</feature>
<gene>
    <name evidence="3" type="ORF">WISP_93107</name>
</gene>
<dbReference type="InterPro" id="IPR013808">
    <property type="entry name" value="Transglutaminase_AS"/>
</dbReference>
<evidence type="ECO:0000259" key="2">
    <source>
        <dbReference type="SMART" id="SM00460"/>
    </source>
</evidence>
<dbReference type="Gene3D" id="2.60.40.10">
    <property type="entry name" value="Immunoglobulins"/>
    <property type="match status" value="7"/>
</dbReference>
<comment type="caution">
    <text evidence="3">The sequence shown here is derived from an EMBL/GenBank/DDBJ whole genome shotgun (WGS) entry which is preliminary data.</text>
</comment>
<proteinExistence type="inferred from homology"/>
<dbReference type="InterPro" id="IPR008958">
    <property type="entry name" value="Transglutaminase_C"/>
</dbReference>
<accession>A0ABQ9D6R5</accession>
<dbReference type="InterPro" id="IPR038765">
    <property type="entry name" value="Papain-like_cys_pep_sf"/>
</dbReference>
<dbReference type="InterPro" id="IPR036985">
    <property type="entry name" value="Transglutaminase-like_sf"/>
</dbReference>
<dbReference type="SUPFAM" id="SSF49309">
    <property type="entry name" value="Transglutaminase, two C-terminal domains"/>
    <property type="match status" value="6"/>
</dbReference>
<dbReference type="Pfam" id="PF00927">
    <property type="entry name" value="Transglut_C"/>
    <property type="match status" value="4"/>
</dbReference>
<feature type="domain" description="Transglutaminase-like" evidence="2">
    <location>
        <begin position="986"/>
        <end position="1078"/>
    </location>
</feature>
<name>A0ABQ9D6R5_9PASS</name>
<dbReference type="InterPro" id="IPR036238">
    <property type="entry name" value="Transglutaminase_C_sf"/>
</dbReference>
<dbReference type="InterPro" id="IPR013783">
    <property type="entry name" value="Ig-like_fold"/>
</dbReference>
<dbReference type="Proteomes" id="UP001145742">
    <property type="component" value="Unassembled WGS sequence"/>
</dbReference>
<comment type="similarity">
    <text evidence="1">Belongs to the transglutaminase superfamily. Transglutaminase family.</text>
</comment>
<dbReference type="Pfam" id="PF01841">
    <property type="entry name" value="Transglut_core"/>
    <property type="match status" value="3"/>
</dbReference>
<evidence type="ECO:0000313" key="4">
    <source>
        <dbReference type="Proteomes" id="UP001145742"/>
    </source>
</evidence>
<dbReference type="InterPro" id="IPR002931">
    <property type="entry name" value="Transglutaminase-like"/>
</dbReference>
<dbReference type="Gene3D" id="3.90.260.10">
    <property type="entry name" value="Transglutaminase-like"/>
    <property type="match status" value="3"/>
</dbReference>
<dbReference type="InterPro" id="IPR001102">
    <property type="entry name" value="Transglutaminase_N"/>
</dbReference>
<protein>
    <recommendedName>
        <fullName evidence="2">Transglutaminase-like domain-containing protein</fullName>
    </recommendedName>
</protein>
<dbReference type="PANTHER" id="PTHR11590:SF36">
    <property type="entry name" value="PROTEIN-GLUTAMINE GAMMA-GLUTAMYLTRANSFERASE E"/>
    <property type="match status" value="1"/>
</dbReference>
<dbReference type="PANTHER" id="PTHR11590">
    <property type="entry name" value="PROTEIN-GLUTAMINE GAMMA-GLUTAMYLTRANSFERASE"/>
    <property type="match status" value="1"/>
</dbReference>
<dbReference type="EMBL" id="WHWB01034172">
    <property type="protein sequence ID" value="KAJ7413078.1"/>
    <property type="molecule type" value="Genomic_DNA"/>
</dbReference>
<dbReference type="PROSITE" id="PS00547">
    <property type="entry name" value="TRANSGLUTAMINASES"/>
    <property type="match status" value="3"/>
</dbReference>
<feature type="domain" description="Transglutaminase-like" evidence="2">
    <location>
        <begin position="265"/>
        <end position="357"/>
    </location>
</feature>
<dbReference type="SUPFAM" id="SSF81296">
    <property type="entry name" value="E set domains"/>
    <property type="match status" value="3"/>
</dbReference>
<dbReference type="SUPFAM" id="SSF54001">
    <property type="entry name" value="Cysteine proteinases"/>
    <property type="match status" value="3"/>
</dbReference>
<dbReference type="InterPro" id="IPR050779">
    <property type="entry name" value="Transglutaminase"/>
</dbReference>
<evidence type="ECO:0000313" key="3">
    <source>
        <dbReference type="EMBL" id="KAJ7413078.1"/>
    </source>
</evidence>
<reference evidence="3" key="1">
    <citation type="submission" date="2019-10" db="EMBL/GenBank/DDBJ databases">
        <authorList>
            <person name="Soares A.E.R."/>
            <person name="Aleixo A."/>
            <person name="Schneider P."/>
            <person name="Miyaki C.Y."/>
            <person name="Schneider M.P."/>
            <person name="Mello C."/>
            <person name="Vasconcelos A.T.R."/>
        </authorList>
    </citation>
    <scope>NUCLEOTIDE SEQUENCE</scope>
    <source>
        <tissue evidence="3">Muscle</tissue>
    </source>
</reference>
<evidence type="ECO:0000256" key="1">
    <source>
        <dbReference type="ARBA" id="ARBA00005968"/>
    </source>
</evidence>
<dbReference type="InterPro" id="IPR014756">
    <property type="entry name" value="Ig_E-set"/>
</dbReference>
<keyword evidence="4" id="KW-1185">Reference proteome</keyword>
<organism evidence="3 4">
    <name type="scientific">Willisornis vidua</name>
    <name type="common">Xingu scale-backed antbird</name>
    <dbReference type="NCBI Taxonomy" id="1566151"/>
    <lineage>
        <taxon>Eukaryota</taxon>
        <taxon>Metazoa</taxon>
        <taxon>Chordata</taxon>
        <taxon>Craniata</taxon>
        <taxon>Vertebrata</taxon>
        <taxon>Euteleostomi</taxon>
        <taxon>Archelosauria</taxon>
        <taxon>Archosauria</taxon>
        <taxon>Dinosauria</taxon>
        <taxon>Saurischia</taxon>
        <taxon>Theropoda</taxon>
        <taxon>Coelurosauria</taxon>
        <taxon>Aves</taxon>
        <taxon>Neognathae</taxon>
        <taxon>Neoaves</taxon>
        <taxon>Telluraves</taxon>
        <taxon>Australaves</taxon>
        <taxon>Passeriformes</taxon>
        <taxon>Thamnophilidae</taxon>
        <taxon>Willisornis</taxon>
    </lineage>
</organism>
<sequence length="1962" mass="219625">MGQAATQPSISWHLKENAREHHTSKFSGDELIVRRGQAFTLTFNGMEQPEQNLVFIAETGPKPSKAAKTLATFGISSTASTESWSAVLQSSSSSSMSVSISSPHNAVIGRYKLSVQSTARGSSATANLGTFVLLFNPWSSGDDVYMPSQAECEEYVLEEFGIIFAGNKNHISSFGWNFGQFQGDILSICLSIMDRSLYYRQDPVTDVSHRNDPKYVGRVLSAMVNANDDQGVVLGNWSGSYEGGKNPTSWTGSGEILQSWKKSGFKPVRYGQCWVFAAVLTTVLRCLGIPTRTITNFSSAHDADGNLRVDEFYDASGNHLEKGADSIWNFHVWNESWFTRSDLGPSYSGWQVLDATPQEESGGIYQCGPASRNAIKEGEVDLEYDCPFVFAEVNADCMYWNYDSATGKKTLIFSKATEIGESISTKAVGRDDRVDVTRDYKYEEGSKKERDVFKKARKKLGLEDKFDPTAPTPKEIEQKPDISGKFKVAGSLEVGKDLNLLLVLENLQSDAKTVHVNMTAWSTLYTRRPIREIWKDSISVTLSPKEEKQFPIQIKYNEYQQQLTTDKTIQVTAVCHVENGIQVLVKRNIALDNPAIDVQVLGEAKVNKEVDVEVVFTNPIDTEVMDCVLQVEGCDLLTGILELRIPPLKAKEKSSTKFKLIPSEAGPKHLLVNFFCDKFADIKTFKVFEVIPLCPVTPGPHLTPTHISWQPSVNAANHHTDRYANTELTVRRGQAFSITLYFNRPKQNGESLAFVTEIVSSVRLILKSLSGMETNQSFFLAGPYPSESHRTRAVFNLSEAGPSGWSAAPGPSEAGSMNFVISSPANAVIGRYNLTLQVTSGNKIFSRFLGQFVLLFNPWCPGDDVYIANENERQEYVLNENGIIFVGNARYIEARAWYYGQFQDLLNICLTMLDLSLYYRQDPAMDVSRRGDPKYVGRVISSMINGNDNDNGVLLGKWQGSFHSHENPSRWDGSVVILKKWRQDNYRPVQYGQCWVFAGVMCTVLRCLGIPTRLVSNFNSAHDVDRNLSIDKYYDSSGRSLNISKDSTWDYHVWNESWFVRPDLGRSYNGWQVLDATPQEQSKGIFQCGPASVIAIKEGDVHLDYDTLFVYTEVNADCNRWIVYNDGTKKRVYCDTEIIGRFISTKAVGSNSRVDVTANYKYPEGSSDERRVYRKALAKIFGTSVVEGRTESPGGRPSETVRNPGIAGKFKLAEPPVFGKDINLILVLNNLSSDRKTVKVDMSASTILYTRRTVAEILKAATSVELGPKQGKHIRVKIPYSYYGKYLTTDKRIQVTALCEVMRMHGLKLLVEKTIILEDTNIIIKLPRRIVVNKAVTLEISYANPLPEPVSRCVLLVTLMNQQVKINLHKASHPLKITKVNWQSKLNKAAHHTSDYSSTEAILRRGQPFNISLNIKTTAQSWDNFNFIASTGPSPAESQQTKAIFSLSEEGASGWSAAQEPSESGCLNFTILSPANAVIGRYKLKLQILSGNKVSSKVLGHFVLLFNPWCPDDDVYMANEKERQEYVLNDSGIIFQGLEKDIQQEAWNYGQFEEDILDISLAILDRSLNHQEDPAVDVSNRNNPVYVSRVISAMVNSNDEKGVVEGKWNGKYRSGTNPLHWSGSVTILRKWYRGRYRPVRYGQCWVFAGVTCTVLRCLGIPTRVITNFNSAHDSNINLSIDKYIDISGKTLHLSEDSVWNFHVWNESWFTRRDLGSFYDGWQVLDATPQEKSKGIYQCGPASTRAIKEGDVNLDYDSPFVFAAVNADCVTWIRHSKKRKERIYSNTRKIGKCISTKAVGTNSRVDVTANYKYPEAKKIPFKISYSQYKNSLVDDRKILVTAVCQIKKGTSLLVEKDIVLQDPFLTIKVLGPTVVHKAVNVEVTFTNPLSDEVTDCVLRAEGSGLLKEQLRINVARMAPMETSTVQFEIIPYRSGMRQLQVDLVCIHFSDIKGFVTLDVAPAQ</sequence>
<dbReference type="SMART" id="SM00460">
    <property type="entry name" value="TGc"/>
    <property type="match status" value="3"/>
</dbReference>
<dbReference type="Pfam" id="PF00868">
    <property type="entry name" value="Transglut_N"/>
    <property type="match status" value="3"/>
</dbReference>